<evidence type="ECO:0000256" key="7">
    <source>
        <dbReference type="ARBA" id="ARBA00023022"/>
    </source>
</evidence>
<comment type="subunit">
    <text evidence="9">Monomer. Homodimer.</text>
</comment>
<evidence type="ECO:0000256" key="2">
    <source>
        <dbReference type="ARBA" id="ARBA00007371"/>
    </source>
</evidence>
<accession>A0A6P3VDC6</accession>
<evidence type="ECO:0000256" key="1">
    <source>
        <dbReference type="ARBA" id="ARBA00004613"/>
    </source>
</evidence>
<dbReference type="FunCoup" id="A0A6P3VDC6">
    <property type="interactions" value="45"/>
</dbReference>
<reference evidence="16" key="1">
    <citation type="submission" date="2025-08" db="UniProtKB">
        <authorList>
            <consortium name="RefSeq"/>
        </authorList>
    </citation>
    <scope>IDENTIFICATION</scope>
</reference>
<evidence type="ECO:0000256" key="13">
    <source>
        <dbReference type="SAM" id="SignalP"/>
    </source>
</evidence>
<dbReference type="RefSeq" id="XP_012372671.1">
    <property type="nucleotide sequence ID" value="XM_012517217.2"/>
</dbReference>
<dbReference type="PANTHER" id="PTHR21388:SF9">
    <property type="entry name" value="BETA-DEFENSIN 1"/>
    <property type="match status" value="1"/>
</dbReference>
<comment type="function">
    <text evidence="10">Has bactericidal activity. May act as a ligand for C-C chemokine receptor CCR6. Positively regulates the sperm motility and bactericidal activity in a CCR6-dependent manner. Binds to CCR6 and triggers Ca2+ mobilization in the sperm which is important for its motility.</text>
</comment>
<feature type="signal peptide" evidence="13">
    <location>
        <begin position="1"/>
        <end position="21"/>
    </location>
</feature>
<evidence type="ECO:0000256" key="6">
    <source>
        <dbReference type="ARBA" id="ARBA00022940"/>
    </source>
</evidence>
<name>A0A6P3VDC6_OCTDE</name>
<dbReference type="Gene3D" id="3.10.360.10">
    <property type="entry name" value="Antimicrobial Peptide, Beta-defensin 2, Chain A"/>
    <property type="match status" value="1"/>
</dbReference>
<dbReference type="Proteomes" id="UP000515203">
    <property type="component" value="Unplaced"/>
</dbReference>
<evidence type="ECO:0000256" key="8">
    <source>
        <dbReference type="ARBA" id="ARBA00023157"/>
    </source>
</evidence>
<evidence type="ECO:0000256" key="5">
    <source>
        <dbReference type="ARBA" id="ARBA00022729"/>
    </source>
</evidence>
<evidence type="ECO:0000256" key="11">
    <source>
        <dbReference type="ARBA" id="ARBA00040807"/>
    </source>
</evidence>
<dbReference type="GO" id="GO:0002227">
    <property type="term" value="P:innate immune response in mucosa"/>
    <property type="evidence" value="ECO:0007669"/>
    <property type="project" value="TreeGrafter"/>
</dbReference>
<dbReference type="OrthoDB" id="9622366at2759"/>
<evidence type="ECO:0000256" key="3">
    <source>
        <dbReference type="ARBA" id="ARBA00022525"/>
    </source>
</evidence>
<keyword evidence="7" id="KW-0044">Antibiotic</keyword>
<dbReference type="PANTHER" id="PTHR21388">
    <property type="entry name" value="BETA-DEFENSIN-RELATED"/>
    <property type="match status" value="1"/>
</dbReference>
<dbReference type="GO" id="GO:0031731">
    <property type="term" value="F:CCR6 chemokine receptor binding"/>
    <property type="evidence" value="ECO:0007669"/>
    <property type="project" value="TreeGrafter"/>
</dbReference>
<comment type="subcellular location">
    <subcellularLocation>
        <location evidence="1">Secreted</location>
    </subcellularLocation>
</comment>
<dbReference type="CTD" id="1672"/>
<dbReference type="InterPro" id="IPR001855">
    <property type="entry name" value="Defensin_beta-like"/>
</dbReference>
<evidence type="ECO:0000259" key="14">
    <source>
        <dbReference type="Pfam" id="PF00711"/>
    </source>
</evidence>
<dbReference type="AlphaFoldDB" id="A0A6P3VDC6"/>
<keyword evidence="5 13" id="KW-0732">Signal</keyword>
<gene>
    <name evidence="16" type="primary">Defb1</name>
</gene>
<evidence type="ECO:0000313" key="16">
    <source>
        <dbReference type="RefSeq" id="XP_012372671.1"/>
    </source>
</evidence>
<dbReference type="InParanoid" id="A0A6P3VDC6"/>
<dbReference type="GO" id="GO:0050829">
    <property type="term" value="P:defense response to Gram-negative bacterium"/>
    <property type="evidence" value="ECO:0007669"/>
    <property type="project" value="TreeGrafter"/>
</dbReference>
<keyword evidence="8" id="KW-1015">Disulfide bond</keyword>
<feature type="chain" id="PRO_5028220634" description="Beta-defensin 1" evidence="13">
    <location>
        <begin position="22"/>
        <end position="67"/>
    </location>
</feature>
<dbReference type="SUPFAM" id="SSF57392">
    <property type="entry name" value="Defensin-like"/>
    <property type="match status" value="1"/>
</dbReference>
<organism evidence="15 16">
    <name type="scientific">Octodon degus</name>
    <name type="common">Degu</name>
    <name type="synonym">Sciurus degus</name>
    <dbReference type="NCBI Taxonomy" id="10160"/>
    <lineage>
        <taxon>Eukaryota</taxon>
        <taxon>Metazoa</taxon>
        <taxon>Chordata</taxon>
        <taxon>Craniata</taxon>
        <taxon>Vertebrata</taxon>
        <taxon>Euteleostomi</taxon>
        <taxon>Mammalia</taxon>
        <taxon>Eutheria</taxon>
        <taxon>Euarchontoglires</taxon>
        <taxon>Glires</taxon>
        <taxon>Rodentia</taxon>
        <taxon>Hystricomorpha</taxon>
        <taxon>Octodontidae</taxon>
        <taxon>Octodon</taxon>
    </lineage>
</organism>
<protein>
    <recommendedName>
        <fullName evidence="11">Beta-defensin 1</fullName>
    </recommendedName>
    <alternativeName>
        <fullName evidence="12">Defensin, beta 1</fullName>
    </alternativeName>
</protein>
<comment type="similarity">
    <text evidence="2">Belongs to the beta-defensin family.</text>
</comment>
<evidence type="ECO:0000256" key="4">
    <source>
        <dbReference type="ARBA" id="ARBA00022529"/>
    </source>
</evidence>
<feature type="domain" description="Beta-defensin-like" evidence="14">
    <location>
        <begin position="32"/>
        <end position="66"/>
    </location>
</feature>
<keyword evidence="3" id="KW-0964">Secreted</keyword>
<dbReference type="GO" id="GO:0005615">
    <property type="term" value="C:extracellular space"/>
    <property type="evidence" value="ECO:0007669"/>
    <property type="project" value="TreeGrafter"/>
</dbReference>
<dbReference type="FunFam" id="3.10.360.10:FF:000001">
    <property type="entry name" value="Beta-defensin 1"/>
    <property type="match status" value="1"/>
</dbReference>
<dbReference type="GeneID" id="105743713"/>
<evidence type="ECO:0000313" key="15">
    <source>
        <dbReference type="Proteomes" id="UP000515203"/>
    </source>
</evidence>
<evidence type="ECO:0000256" key="9">
    <source>
        <dbReference type="ARBA" id="ARBA00024380"/>
    </source>
</evidence>
<keyword evidence="6" id="KW-0211">Defensin</keyword>
<keyword evidence="15" id="KW-1185">Reference proteome</keyword>
<keyword evidence="4" id="KW-0929">Antimicrobial</keyword>
<sequence length="67" mass="7217">MRIHCLLLLAFCLLSCPITPGASLTGLGHRADHYQCVKNGGFCLYSACPTYSRIVGTCYNGKAKCCT</sequence>
<dbReference type="GO" id="GO:0050830">
    <property type="term" value="P:defense response to Gram-positive bacterium"/>
    <property type="evidence" value="ECO:0007669"/>
    <property type="project" value="TreeGrafter"/>
</dbReference>
<proteinExistence type="inferred from homology"/>
<dbReference type="Pfam" id="PF00711">
    <property type="entry name" value="Defensin_beta"/>
    <property type="match status" value="1"/>
</dbReference>
<evidence type="ECO:0000256" key="12">
    <source>
        <dbReference type="ARBA" id="ARBA00041630"/>
    </source>
</evidence>
<evidence type="ECO:0000256" key="10">
    <source>
        <dbReference type="ARBA" id="ARBA00037394"/>
    </source>
</evidence>